<keyword evidence="9" id="KW-0675">Receptor</keyword>
<feature type="binding site" evidence="13">
    <location>
        <position position="364"/>
    </location>
    <ligand>
        <name>L-glutamate</name>
        <dbReference type="ChEBI" id="CHEBI:29985"/>
    </ligand>
</feature>
<evidence type="ECO:0000256" key="8">
    <source>
        <dbReference type="ARBA" id="ARBA00023136"/>
    </source>
</evidence>
<dbReference type="EMBL" id="CAJNVT010000101">
    <property type="protein sequence ID" value="CAF2745445.1"/>
    <property type="molecule type" value="Genomic_DNA"/>
</dbReference>
<feature type="binding site" evidence="13">
    <location>
        <position position="117"/>
    </location>
    <ligand>
        <name>L-glutamate</name>
        <dbReference type="ChEBI" id="CHEBI:29985"/>
    </ligand>
</feature>
<evidence type="ECO:0000256" key="12">
    <source>
        <dbReference type="ARBA" id="ARBA00023303"/>
    </source>
</evidence>
<evidence type="ECO:0000256" key="5">
    <source>
        <dbReference type="ARBA" id="ARBA00022692"/>
    </source>
</evidence>
<keyword evidence="19" id="KW-1185">Reference proteome</keyword>
<dbReference type="FunFam" id="1.10.287.70:FF:000143">
    <property type="entry name" value="Probable glutamate receptor"/>
    <property type="match status" value="1"/>
</dbReference>
<keyword evidence="7" id="KW-0406">Ion transport</keyword>
<dbReference type="PRINTS" id="PR00177">
    <property type="entry name" value="NMDARECEPTOR"/>
</dbReference>
<accession>A0A817FDX3</accession>
<evidence type="ECO:0000256" key="1">
    <source>
        <dbReference type="ARBA" id="ARBA00004651"/>
    </source>
</evidence>
<organism evidence="18 19">
    <name type="scientific">Lepeophtheirus salmonis</name>
    <name type="common">Salmon louse</name>
    <name type="synonym">Caligus salmonis</name>
    <dbReference type="NCBI Taxonomy" id="72036"/>
    <lineage>
        <taxon>Eukaryota</taxon>
        <taxon>Metazoa</taxon>
        <taxon>Ecdysozoa</taxon>
        <taxon>Arthropoda</taxon>
        <taxon>Crustacea</taxon>
        <taxon>Multicrustacea</taxon>
        <taxon>Hexanauplia</taxon>
        <taxon>Copepoda</taxon>
        <taxon>Siphonostomatoida</taxon>
        <taxon>Caligidae</taxon>
        <taxon>Lepeophtheirus</taxon>
    </lineage>
</organism>
<comment type="similarity">
    <text evidence="2">Belongs to the glutamate-gated ion channel (TC 1.A.10.1) family.</text>
</comment>
<evidence type="ECO:0000256" key="3">
    <source>
        <dbReference type="ARBA" id="ARBA00022448"/>
    </source>
</evidence>
<evidence type="ECO:0000256" key="9">
    <source>
        <dbReference type="ARBA" id="ARBA00023170"/>
    </source>
</evidence>
<dbReference type="GO" id="GO:0038023">
    <property type="term" value="F:signaling receptor activity"/>
    <property type="evidence" value="ECO:0007669"/>
    <property type="project" value="InterPro"/>
</dbReference>
<dbReference type="Proteomes" id="UP000675881">
    <property type="component" value="Unassembled WGS sequence"/>
</dbReference>
<feature type="domain" description="Ionotropic glutamate receptor L-glutamate and glycine-binding" evidence="17">
    <location>
        <begin position="75"/>
        <end position="145"/>
    </location>
</feature>
<evidence type="ECO:0000256" key="15">
    <source>
        <dbReference type="SAM" id="Phobius"/>
    </source>
</evidence>
<evidence type="ECO:0000259" key="17">
    <source>
        <dbReference type="Pfam" id="PF10613"/>
    </source>
</evidence>
<dbReference type="SUPFAM" id="SSF53850">
    <property type="entry name" value="Periplasmic binding protein-like II"/>
    <property type="match status" value="1"/>
</dbReference>
<evidence type="ECO:0000256" key="6">
    <source>
        <dbReference type="ARBA" id="ARBA00022989"/>
    </source>
</evidence>
<dbReference type="InterPro" id="IPR001508">
    <property type="entry name" value="Iono_Glu_rcpt_met"/>
</dbReference>
<protein>
    <submittedName>
        <fullName evidence="18">GRIN</fullName>
    </submittedName>
</protein>
<evidence type="ECO:0000313" key="19">
    <source>
        <dbReference type="Proteomes" id="UP000675881"/>
    </source>
</evidence>
<dbReference type="OrthoDB" id="5984008at2759"/>
<keyword evidence="10" id="KW-0325">Glycoprotein</keyword>
<keyword evidence="4" id="KW-1003">Cell membrane</keyword>
<evidence type="ECO:0000256" key="10">
    <source>
        <dbReference type="ARBA" id="ARBA00023180"/>
    </source>
</evidence>
<dbReference type="GO" id="GO:0005886">
    <property type="term" value="C:plasma membrane"/>
    <property type="evidence" value="ECO:0007669"/>
    <property type="project" value="UniProtKB-SubCell"/>
</dbReference>
<evidence type="ECO:0000256" key="4">
    <source>
        <dbReference type="ARBA" id="ARBA00022475"/>
    </source>
</evidence>
<feature type="binding site" evidence="13">
    <location>
        <position position="122"/>
    </location>
    <ligand>
        <name>L-glutamate</name>
        <dbReference type="ChEBI" id="CHEBI:29985"/>
    </ligand>
</feature>
<feature type="site" description="Crucial to convey clamshell closure to channel opening" evidence="14">
    <location>
        <position position="264"/>
    </location>
</feature>
<keyword evidence="3" id="KW-0813">Transport</keyword>
<keyword evidence="12" id="KW-0407">Ion channel</keyword>
<dbReference type="SUPFAM" id="SSF81324">
    <property type="entry name" value="Voltage-gated potassium channels"/>
    <property type="match status" value="1"/>
</dbReference>
<evidence type="ECO:0000256" key="14">
    <source>
        <dbReference type="PIRSR" id="PIRSR601508-2"/>
    </source>
</evidence>
<keyword evidence="5 15" id="KW-0812">Transmembrane</keyword>
<feature type="domain" description="Ionotropic glutamate receptor C-terminal" evidence="16">
    <location>
        <begin position="160"/>
        <end position="282"/>
    </location>
</feature>
<name>A0A817FDX3_LEPSM</name>
<gene>
    <name evidence="18" type="ORF">LSAA_259</name>
</gene>
<dbReference type="InterPro" id="IPR015683">
    <property type="entry name" value="Ionotropic_Glu_rcpt"/>
</dbReference>
<dbReference type="InterPro" id="IPR001320">
    <property type="entry name" value="Iontro_rcpt_C"/>
</dbReference>
<keyword evidence="11" id="KW-1071">Ligand-gated ion channel</keyword>
<dbReference type="GO" id="GO:0015276">
    <property type="term" value="F:ligand-gated monoatomic ion channel activity"/>
    <property type="evidence" value="ECO:0007669"/>
    <property type="project" value="InterPro"/>
</dbReference>
<feature type="transmembrane region" description="Helical" evidence="15">
    <location>
        <begin position="237"/>
        <end position="257"/>
    </location>
</feature>
<keyword evidence="6 15" id="KW-1133">Transmembrane helix</keyword>
<keyword evidence="8 15" id="KW-0472">Membrane</keyword>
<evidence type="ECO:0000256" key="13">
    <source>
        <dbReference type="PIRSR" id="PIRSR601508-1"/>
    </source>
</evidence>
<comment type="caution">
    <text evidence="18">The sequence shown here is derived from an EMBL/GenBank/DDBJ whole genome shotgun (WGS) entry which is preliminary data.</text>
</comment>
<comment type="subcellular location">
    <subcellularLocation>
        <location evidence="1">Cell membrane</location>
        <topology evidence="1">Multi-pass membrane protein</topology>
    </subcellularLocation>
</comment>
<dbReference type="AlphaFoldDB" id="A0A817FDX3"/>
<dbReference type="Gene3D" id="3.40.190.10">
    <property type="entry name" value="Periplasmic binding protein-like II"/>
    <property type="match status" value="1"/>
</dbReference>
<sequence>MAADFAVELKNKNVTMVSIWPIPVKTEEITNKVLENHEAQNRDKRMFESGESTEFTGMAIVKLASYPNKFNVQEKFHLQVFLARKYDIKDLNESETWSRLICLLIKENVDMVVSDLTTTLEREELIYFDSPNYYQSGYAIIFRKPVRERSLFKFMEVLKSEVWVFILGALILTASLLWFLEKYSPSSARNSLDKYNEAVRVFELKESFWLATTSFTTQGGGDLPQNLSGRILSSTNWLFVVLILATFTANLAAYLTVERMKTSVKNLDELAHQSKINFSGVRNSTIHSYFLNLAKAEDDIYMAWKDIFLKSKKNSYSGVWNYPVKQKFQQVVEAIEGAGTVSSEDEGFERVLKDENILFTFIHDV</sequence>
<dbReference type="PANTHER" id="PTHR18966">
    <property type="entry name" value="IONOTROPIC GLUTAMATE RECEPTOR"/>
    <property type="match status" value="1"/>
</dbReference>
<dbReference type="Pfam" id="PF00060">
    <property type="entry name" value="Lig_chan"/>
    <property type="match status" value="1"/>
</dbReference>
<dbReference type="Pfam" id="PF10613">
    <property type="entry name" value="Lig_chan-Glu_bd"/>
    <property type="match status" value="1"/>
</dbReference>
<evidence type="ECO:0000259" key="16">
    <source>
        <dbReference type="Pfam" id="PF00060"/>
    </source>
</evidence>
<evidence type="ECO:0000256" key="11">
    <source>
        <dbReference type="ARBA" id="ARBA00023286"/>
    </source>
</evidence>
<evidence type="ECO:0000256" key="2">
    <source>
        <dbReference type="ARBA" id="ARBA00008685"/>
    </source>
</evidence>
<evidence type="ECO:0000313" key="18">
    <source>
        <dbReference type="EMBL" id="CAF2745445.1"/>
    </source>
</evidence>
<dbReference type="InterPro" id="IPR019594">
    <property type="entry name" value="Glu/Gly-bd"/>
</dbReference>
<reference evidence="18" key="1">
    <citation type="submission" date="2021-02" db="EMBL/GenBank/DDBJ databases">
        <authorList>
            <person name="Bekaert M."/>
        </authorList>
    </citation>
    <scope>NUCLEOTIDE SEQUENCE</scope>
    <source>
        <strain evidence="18">IoA-00</strain>
    </source>
</reference>
<evidence type="ECO:0000256" key="7">
    <source>
        <dbReference type="ARBA" id="ARBA00023065"/>
    </source>
</evidence>
<proteinExistence type="inferred from homology"/>
<feature type="transmembrane region" description="Helical" evidence="15">
    <location>
        <begin position="162"/>
        <end position="180"/>
    </location>
</feature>
<dbReference type="Gene3D" id="1.10.287.70">
    <property type="match status" value="1"/>
</dbReference>